<evidence type="ECO:0000313" key="3">
    <source>
        <dbReference type="Proteomes" id="UP000634660"/>
    </source>
</evidence>
<evidence type="ECO:0000256" key="1">
    <source>
        <dbReference type="SAM" id="MobiDB-lite"/>
    </source>
</evidence>
<sequence>MRGGSVAQASAVGQDATLERLRPDPQPEEATVRAPARRATRGHMQSGSAVMASP</sequence>
<reference evidence="2" key="1">
    <citation type="journal article" date="2014" name="Int. J. Syst. Evol. Microbiol.">
        <title>Complete genome sequence of Corynebacterium casei LMG S-19264T (=DSM 44701T), isolated from a smear-ripened cheese.</title>
        <authorList>
            <consortium name="US DOE Joint Genome Institute (JGI-PGF)"/>
            <person name="Walter F."/>
            <person name="Albersmeier A."/>
            <person name="Kalinowski J."/>
            <person name="Ruckert C."/>
        </authorList>
    </citation>
    <scope>NUCLEOTIDE SEQUENCE</scope>
    <source>
        <strain evidence="2">JCM 4834</strain>
    </source>
</reference>
<gene>
    <name evidence="2" type="ORF">GCM10010371_63860</name>
</gene>
<comment type="caution">
    <text evidence="2">The sequence shown here is derived from an EMBL/GenBank/DDBJ whole genome shotgun (WGS) entry which is preliminary data.</text>
</comment>
<evidence type="ECO:0000313" key="2">
    <source>
        <dbReference type="EMBL" id="GGZ95168.1"/>
    </source>
</evidence>
<dbReference type="EMBL" id="BMVX01000038">
    <property type="protein sequence ID" value="GGZ95168.1"/>
    <property type="molecule type" value="Genomic_DNA"/>
</dbReference>
<accession>A0A918VGR9</accession>
<organism evidence="2 3">
    <name type="scientific">Streptomyces subrutilus</name>
    <dbReference type="NCBI Taxonomy" id="36818"/>
    <lineage>
        <taxon>Bacteria</taxon>
        <taxon>Bacillati</taxon>
        <taxon>Actinomycetota</taxon>
        <taxon>Actinomycetes</taxon>
        <taxon>Kitasatosporales</taxon>
        <taxon>Streptomycetaceae</taxon>
        <taxon>Streptomyces</taxon>
    </lineage>
</organism>
<dbReference type="AlphaFoldDB" id="A0A918VGR9"/>
<protein>
    <submittedName>
        <fullName evidence="2">Uncharacterized protein</fullName>
    </submittedName>
</protein>
<reference evidence="2" key="2">
    <citation type="submission" date="2020-09" db="EMBL/GenBank/DDBJ databases">
        <authorList>
            <person name="Sun Q."/>
            <person name="Ohkuma M."/>
        </authorList>
    </citation>
    <scope>NUCLEOTIDE SEQUENCE</scope>
    <source>
        <strain evidence="2">JCM 4834</strain>
    </source>
</reference>
<proteinExistence type="predicted"/>
<feature type="region of interest" description="Disordered" evidence="1">
    <location>
        <begin position="1"/>
        <end position="54"/>
    </location>
</feature>
<dbReference type="Proteomes" id="UP000634660">
    <property type="component" value="Unassembled WGS sequence"/>
</dbReference>
<name>A0A918VGR9_9ACTN</name>